<dbReference type="Gene3D" id="1.20.890.10">
    <property type="entry name" value="cAMP-dependent protein kinase regulatory subunit, dimerization-anchoring domain"/>
    <property type="match status" value="1"/>
</dbReference>
<protein>
    <submittedName>
        <fullName evidence="2">Uncharacterized protein</fullName>
    </submittedName>
</protein>
<evidence type="ECO:0000313" key="1">
    <source>
        <dbReference type="EMBL" id="EDO29897.1"/>
    </source>
</evidence>
<accession>A7RV62</accession>
<dbReference type="KEGG" id="nve:5500567"/>
<dbReference type="SUPFAM" id="SSF47391">
    <property type="entry name" value="Dimerization-anchoring domain of cAMP-dependent PK regulatory subunit"/>
    <property type="match status" value="1"/>
</dbReference>
<evidence type="ECO:0000313" key="2">
    <source>
        <dbReference type="EMBL" id="EDO44695.1"/>
    </source>
</evidence>
<name>A7RV62_NEMVE</name>
<dbReference type="InParanoid" id="A7RV62"/>
<dbReference type="CDD" id="cd22978">
    <property type="entry name" value="DD_AK5"/>
    <property type="match status" value="1"/>
</dbReference>
<dbReference type="OrthoDB" id="6436361at2759"/>
<sequence>MDSGKAIEDAKGYMARKQVYQLFESMLTGLVHNQPEDPVDFLQQCLQKVKENRNGVKWDSFLRLDDKQSKLQQTDEKISNFDKIFDTEAEIQQQ</sequence>
<evidence type="ECO:0000313" key="3">
    <source>
        <dbReference type="Proteomes" id="UP000001593"/>
    </source>
</evidence>
<dbReference type="STRING" id="45351.A7RV62"/>
<organism evidence="2 3">
    <name type="scientific">Nematostella vectensis</name>
    <name type="common">Starlet sea anemone</name>
    <dbReference type="NCBI Taxonomy" id="45351"/>
    <lineage>
        <taxon>Eukaryota</taxon>
        <taxon>Metazoa</taxon>
        <taxon>Cnidaria</taxon>
        <taxon>Anthozoa</taxon>
        <taxon>Hexacorallia</taxon>
        <taxon>Actiniaria</taxon>
        <taxon>Edwardsiidae</taxon>
        <taxon>Nematostella</taxon>
    </lineage>
</organism>
<dbReference type="HOGENOM" id="CLU_2388806_0_0_1"/>
<keyword evidence="3" id="KW-1185">Reference proteome</keyword>
<gene>
    <name evidence="2" type="ORF">NEMVEDRAFT_v1g232308</name>
    <name evidence="1" type="ORF">NEMVEDRAFT_v1g233817</name>
</gene>
<proteinExistence type="predicted"/>
<dbReference type="EMBL" id="DS469542">
    <property type="protein sequence ID" value="EDO44695.1"/>
    <property type="molecule type" value="Genomic_DNA"/>
</dbReference>
<dbReference type="AlphaFoldDB" id="A7RV62"/>
<reference evidence="2 3" key="1">
    <citation type="journal article" date="2007" name="Science">
        <title>Sea anemone genome reveals ancestral eumetazoan gene repertoire and genomic organization.</title>
        <authorList>
            <person name="Putnam N.H."/>
            <person name="Srivastava M."/>
            <person name="Hellsten U."/>
            <person name="Dirks B."/>
            <person name="Chapman J."/>
            <person name="Salamov A."/>
            <person name="Terry A."/>
            <person name="Shapiro H."/>
            <person name="Lindquist E."/>
            <person name="Kapitonov V.V."/>
            <person name="Jurka J."/>
            <person name="Genikhovich G."/>
            <person name="Grigoriev I.V."/>
            <person name="Lucas S.M."/>
            <person name="Steele R.E."/>
            <person name="Finnerty J.R."/>
            <person name="Technau U."/>
            <person name="Martindale M.Q."/>
            <person name="Rokhsar D.S."/>
        </authorList>
    </citation>
    <scope>NUCLEOTIDE SEQUENCE [LARGE SCALE GENOMIC DNA]</scope>
    <source>
        <strain evidence="3">CH2 X CH6</strain>
        <strain evidence="2">CH2 x CH6</strain>
    </source>
</reference>
<dbReference type="KEGG" id="nve:5516736"/>
<dbReference type="eggNOG" id="ENOG502SW06">
    <property type="taxonomic scope" value="Eukaryota"/>
</dbReference>
<dbReference type="EMBL" id="DS470230">
    <property type="protein sequence ID" value="EDO29897.1"/>
    <property type="molecule type" value="Genomic_DNA"/>
</dbReference>
<dbReference type="OMA" id="AKGYMAR"/>
<dbReference type="Proteomes" id="UP000001593">
    <property type="component" value="Unassembled WGS sequence"/>
</dbReference>